<comment type="subcellular location">
    <subcellularLocation>
        <location evidence="2">Cytoplasm</location>
        <location evidence="2">Cytosol</location>
    </subcellularLocation>
</comment>
<evidence type="ECO:0000256" key="1">
    <source>
        <dbReference type="ARBA" id="ARBA00000900"/>
    </source>
</evidence>
<dbReference type="SUPFAM" id="SSF48371">
    <property type="entry name" value="ARM repeat"/>
    <property type="match status" value="1"/>
</dbReference>
<dbReference type="EC" id="2.3.2.27" evidence="5 16"/>
<evidence type="ECO:0000256" key="6">
    <source>
        <dbReference type="ARBA" id="ARBA00017157"/>
    </source>
</evidence>
<comment type="subunit">
    <text evidence="16">Component of the ribosome quality control complex (RQC).</text>
</comment>
<protein>
    <recommendedName>
        <fullName evidence="6 16">E3 ubiquitin-protein ligase listerin</fullName>
        <ecNumber evidence="5 16">2.3.2.27</ecNumber>
    </recommendedName>
    <alternativeName>
        <fullName evidence="14 16">RING-type E3 ubiquitin transferase listerin</fullName>
    </alternativeName>
</protein>
<evidence type="ECO:0000256" key="2">
    <source>
        <dbReference type="ARBA" id="ARBA00004514"/>
    </source>
</evidence>
<evidence type="ECO:0000256" key="7">
    <source>
        <dbReference type="ARBA" id="ARBA00022490"/>
    </source>
</evidence>
<dbReference type="GO" id="GO:0061630">
    <property type="term" value="F:ubiquitin protein ligase activity"/>
    <property type="evidence" value="ECO:0007669"/>
    <property type="project" value="UniProtKB-UniRule"/>
</dbReference>
<evidence type="ECO:0000259" key="18">
    <source>
        <dbReference type="PROSITE" id="PS50089"/>
    </source>
</evidence>
<accession>A0A9P0DCY6</accession>
<evidence type="ECO:0000256" key="9">
    <source>
        <dbReference type="ARBA" id="ARBA00022723"/>
    </source>
</evidence>
<feature type="compositionally biased region" description="Polar residues" evidence="17">
    <location>
        <begin position="10"/>
        <end position="22"/>
    </location>
</feature>
<evidence type="ECO:0000256" key="13">
    <source>
        <dbReference type="ARBA" id="ARBA00022833"/>
    </source>
</evidence>
<dbReference type="PANTHER" id="PTHR12389">
    <property type="entry name" value="ZINC FINGER PROTEIN 294"/>
    <property type="match status" value="1"/>
</dbReference>
<keyword evidence="10" id="KW-0677">Repeat</keyword>
<dbReference type="Gene3D" id="3.30.40.10">
    <property type="entry name" value="Zinc/RING finger domain, C3HC4 (zinc finger)"/>
    <property type="match status" value="1"/>
</dbReference>
<comment type="pathway">
    <text evidence="3 16">Protein modification; protein ubiquitination.</text>
</comment>
<evidence type="ECO:0000256" key="4">
    <source>
        <dbReference type="ARBA" id="ARBA00007997"/>
    </source>
</evidence>
<feature type="region of interest" description="Disordered" evidence="17">
    <location>
        <begin position="1"/>
        <end position="24"/>
    </location>
</feature>
<organism evidence="19 20">
    <name type="scientific">Psylliodes chrysocephalus</name>
    <dbReference type="NCBI Taxonomy" id="3402493"/>
    <lineage>
        <taxon>Eukaryota</taxon>
        <taxon>Metazoa</taxon>
        <taxon>Ecdysozoa</taxon>
        <taxon>Arthropoda</taxon>
        <taxon>Hexapoda</taxon>
        <taxon>Insecta</taxon>
        <taxon>Pterygota</taxon>
        <taxon>Neoptera</taxon>
        <taxon>Endopterygota</taxon>
        <taxon>Coleoptera</taxon>
        <taxon>Polyphaga</taxon>
        <taxon>Cucujiformia</taxon>
        <taxon>Chrysomeloidea</taxon>
        <taxon>Chrysomelidae</taxon>
        <taxon>Galerucinae</taxon>
        <taxon>Alticini</taxon>
        <taxon>Psylliodes</taxon>
    </lineage>
</organism>
<dbReference type="FunFam" id="3.30.40.10:FF:000038">
    <property type="entry name" value="E3 ubiquitin-protein ligase listerin"/>
    <property type="match status" value="1"/>
</dbReference>
<keyword evidence="13 16" id="KW-0862">Zinc</keyword>
<evidence type="ECO:0000256" key="5">
    <source>
        <dbReference type="ARBA" id="ARBA00012483"/>
    </source>
</evidence>
<sequence length="1694" mass="194700">MGGKHKVANRTKNNARPSNSGRSAELLGTSIPQFVGFSGIKDSAFGFSVSNSEDLDASLDPNIQVILKKITKRDSTTKIKGLQEFATFVKESDIDTVKSILPIWPRFYNVLATDTDNRVREATHNVHHQIVLKVKRNIAPYLKQLMAPWFTSQYDTYPPAASIASQAFTDAFPPNKIQEAIVFCQEEILNYLSDNLLVQTAQTLSNLKNVSAEEAEAKYERVLISCLQGYCLYLEKVSIEQIKNASVLNNSIVSSTKFWKFSKSKVAHVRASFFKIVSVLCQKAAFLLDDKGSHVVGSVFGSLEEHDPTVLPRVWDATLLTMSTIKDWWTFINIDKLFLPKLWKILKQGGQGNASVIYPSLLPLISYLPPNIDETVPQFYNLFFENLWLGLNQKSTVSSRSESVAVATAFIECLQYVILQKQSDLPFSKSLIKNNLITSIEWCLTENQTNYKSLFNQISSLVQHWSRNLESEALKSCLDFFLENINDLFRDTLFNIKETPCYDVGKIAEKQLDFLQSLKCISKSKKHFKVKFNMESDGSHDHKPEQTVNISEDKIYLNRLNSLVYNICEHYVQYISEKKSNLLIDHLYSLVIDFDTKSFFSNLNKKMKLTNPNARLVDIYFKVLQPWLTSQELCCKHVISLIFLLFEYLEIEDKKTILTTFSEVPSEECLSWCISEALSHPHNKDTLVKEWLRTDRISKFIVTITDKIILDKCPPELGTLFKLALTENEHGELFIDKEAILKIISKLISTMQNHTNYLVTADTCTSLSAYISAIIYTENLLLTYSDTLLLALFRLTCNPEIDNEIISKETVYEVTTSWQDAITLLSKSLSKEESLRLAAKLADIVEEEYLNSNLDEANVNHFILVIVNAITAFYKSLPLNLTEFLEVFVKRNFVNSLKIYMEELCVLAEYISGNLCCPYKEIKTIKITAEKIDVARYFAWIYLKIGIISSALKDIISDDDEEDDDDEDDSDKITDSEKDKPVLILFVIDQAEVYVTQILHDICIGQTYLETYNNTMYYDSVLHYHVLTEMKLKAALKPSCELLKASIKSTLKEKSAKYGWHWAKAVYLFYSEILHENLQSIYEEFIRDISEGDSVNTLHLTQVFKDHLNYDYVQNKFDAIGDVVVLNGLINCDEIDVQIAEVFSKIEKIRSKDVPQFLYNSSDIGWQECEEIREVILLSSSLMKSKFQCLSQKHWDFAVLSLVSWASNCLKAKARYETYQFQAFLCAVVKLYVNTDTQIRLLKEKGVSNNYIDEWEDVIVESIHNDLLQLWLYLADQLRQKQEIITYLPLIQEFSKILSSISCDRIFKASDPLPKWSKYLKQSCSLLVNPQPSLQLWGYKMLLILVPGLINIDTEAVNTNTPHKMGLIFEQFKEKLVETHDIVNSMLMGFKLGEDSCRLEPMTDSFTYTFAYLLLWDILLTLCDNSSTELRFQYADWLKNEDLLKNLLNNLFKLMPTEVLQYSERKSRSLKEPFLKKPEIHISDTCDSEKIESLVCWLYSSTLAQLPAIVRQWWTGLDSKLAQTVDKVTQYYVSQHLVVQELSDLLTYQNKFKNMILKVLPGAREIIAIYTVDESQVELIITLPPNYPLGGLDVQCNKQIAGTSHKQWLLQFKKCVVHQNGRIWDGLSLWNNNLDKKFDGVEECYICFAVLHPGTYQLPKLSCQTCKKKFHSACLYKWFRTSYKSSCPICRNLF</sequence>
<keyword evidence="20" id="KW-1185">Reference proteome</keyword>
<evidence type="ECO:0000256" key="15">
    <source>
        <dbReference type="PROSITE-ProRule" id="PRU00175"/>
    </source>
</evidence>
<dbReference type="Pfam" id="PF22999">
    <property type="entry name" value="LTN1_E3_ligase_6th"/>
    <property type="match status" value="1"/>
</dbReference>
<dbReference type="InterPro" id="IPR054478">
    <property type="entry name" value="LTN1_UBC"/>
</dbReference>
<evidence type="ECO:0000256" key="10">
    <source>
        <dbReference type="ARBA" id="ARBA00022737"/>
    </source>
</evidence>
<evidence type="ECO:0000313" key="19">
    <source>
        <dbReference type="EMBL" id="CAH1114102.1"/>
    </source>
</evidence>
<dbReference type="GO" id="GO:1990112">
    <property type="term" value="C:RQC complex"/>
    <property type="evidence" value="ECO:0007669"/>
    <property type="project" value="UniProtKB-UniRule"/>
</dbReference>
<dbReference type="GO" id="GO:0072344">
    <property type="term" value="P:rescue of stalled ribosome"/>
    <property type="evidence" value="ECO:0007669"/>
    <property type="project" value="UniProtKB-UniRule"/>
</dbReference>
<evidence type="ECO:0000256" key="16">
    <source>
        <dbReference type="RuleBase" id="RU367090"/>
    </source>
</evidence>
<dbReference type="InterPro" id="IPR016024">
    <property type="entry name" value="ARM-type_fold"/>
</dbReference>
<evidence type="ECO:0000256" key="12">
    <source>
        <dbReference type="ARBA" id="ARBA00022786"/>
    </source>
</evidence>
<keyword evidence="12 16" id="KW-0833">Ubl conjugation pathway</keyword>
<dbReference type="Proteomes" id="UP001153636">
    <property type="component" value="Chromosome 8"/>
</dbReference>
<dbReference type="OrthoDB" id="6108at2759"/>
<feature type="domain" description="RING-type" evidence="18">
    <location>
        <begin position="1644"/>
        <end position="1691"/>
    </location>
</feature>
<evidence type="ECO:0000256" key="8">
    <source>
        <dbReference type="ARBA" id="ARBA00022679"/>
    </source>
</evidence>
<comment type="similarity">
    <text evidence="4 16">Belongs to the LTN1 family.</text>
</comment>
<dbReference type="SMART" id="SM01197">
    <property type="entry name" value="FANCL_C"/>
    <property type="match status" value="1"/>
</dbReference>
<dbReference type="InterPro" id="IPR001841">
    <property type="entry name" value="Znf_RING"/>
</dbReference>
<evidence type="ECO:0000256" key="14">
    <source>
        <dbReference type="ARBA" id="ARBA00032366"/>
    </source>
</evidence>
<dbReference type="GO" id="GO:0008270">
    <property type="term" value="F:zinc ion binding"/>
    <property type="evidence" value="ECO:0007669"/>
    <property type="project" value="UniProtKB-KW"/>
</dbReference>
<dbReference type="InterPro" id="IPR039795">
    <property type="entry name" value="LTN1/Rkr1"/>
</dbReference>
<dbReference type="EMBL" id="OV651820">
    <property type="protein sequence ID" value="CAH1114102.1"/>
    <property type="molecule type" value="Genomic_DNA"/>
</dbReference>
<reference evidence="19" key="1">
    <citation type="submission" date="2022-01" db="EMBL/GenBank/DDBJ databases">
        <authorList>
            <person name="King R."/>
        </authorList>
    </citation>
    <scope>NUCLEOTIDE SEQUENCE</scope>
</reference>
<dbReference type="InterPro" id="IPR054476">
    <property type="entry name" value="Ltn1_N"/>
</dbReference>
<dbReference type="InterPro" id="IPR013083">
    <property type="entry name" value="Znf_RING/FYVE/PHD"/>
</dbReference>
<gene>
    <name evidence="19" type="ORF">PSYICH_LOCUS14816</name>
</gene>
<keyword evidence="9 16" id="KW-0479">Metal-binding</keyword>
<dbReference type="GO" id="GO:0043023">
    <property type="term" value="F:ribosomal large subunit binding"/>
    <property type="evidence" value="ECO:0007669"/>
    <property type="project" value="TreeGrafter"/>
</dbReference>
<name>A0A9P0DCY6_9CUCU</name>
<dbReference type="InterPro" id="IPR039804">
    <property type="entry name" value="RING-CH-C4HC3_LTN1"/>
</dbReference>
<dbReference type="InterPro" id="IPR054477">
    <property type="entry name" value="LTN1_E3_ligase_6th"/>
</dbReference>
<dbReference type="GO" id="GO:1990116">
    <property type="term" value="P:ribosome-associated ubiquitin-dependent protein catabolic process"/>
    <property type="evidence" value="ECO:0007669"/>
    <property type="project" value="UniProtKB-UniRule"/>
</dbReference>
<dbReference type="Pfam" id="PF23009">
    <property type="entry name" value="UBC_like"/>
    <property type="match status" value="1"/>
</dbReference>
<evidence type="ECO:0000256" key="11">
    <source>
        <dbReference type="ARBA" id="ARBA00022771"/>
    </source>
</evidence>
<evidence type="ECO:0000313" key="20">
    <source>
        <dbReference type="Proteomes" id="UP001153636"/>
    </source>
</evidence>
<dbReference type="SUPFAM" id="SSF57850">
    <property type="entry name" value="RING/U-box"/>
    <property type="match status" value="1"/>
</dbReference>
<dbReference type="Pfam" id="PF22958">
    <property type="entry name" value="Ltn1_1st"/>
    <property type="match status" value="1"/>
</dbReference>
<comment type="catalytic activity">
    <reaction evidence="1 16">
        <text>S-ubiquitinyl-[E2 ubiquitin-conjugating enzyme]-L-cysteine + [acceptor protein]-L-lysine = [E2 ubiquitin-conjugating enzyme]-L-cysteine + N(6)-ubiquitinyl-[acceptor protein]-L-lysine.</text>
        <dbReference type="EC" id="2.3.2.27"/>
    </reaction>
</comment>
<evidence type="ECO:0000256" key="3">
    <source>
        <dbReference type="ARBA" id="ARBA00004906"/>
    </source>
</evidence>
<proteinExistence type="inferred from homology"/>
<keyword evidence="11 15" id="KW-0863">Zinc-finger</keyword>
<dbReference type="PANTHER" id="PTHR12389:SF0">
    <property type="entry name" value="E3 UBIQUITIN-PROTEIN LIGASE LISTERIN"/>
    <property type="match status" value="1"/>
</dbReference>
<evidence type="ECO:0000256" key="17">
    <source>
        <dbReference type="SAM" id="MobiDB-lite"/>
    </source>
</evidence>
<dbReference type="CDD" id="cd16491">
    <property type="entry name" value="RING-CH-C4HC3_LTN1"/>
    <property type="match status" value="1"/>
</dbReference>
<keyword evidence="7" id="KW-0963">Cytoplasm</keyword>
<keyword evidence="8 16" id="KW-0808">Transferase</keyword>
<dbReference type="GO" id="GO:0005829">
    <property type="term" value="C:cytosol"/>
    <property type="evidence" value="ECO:0007669"/>
    <property type="project" value="UniProtKB-SubCell"/>
</dbReference>
<comment type="function">
    <text evidence="16">E3 ubiquitin-protein ligase. Component of the ribosome quality control complex (RQC), a ribosome-associated complex that mediates ubiquitination and extraction of incompletely synthesized nascent chains for proteasomal degradation.</text>
</comment>
<dbReference type="PROSITE" id="PS50089">
    <property type="entry name" value="ZF_RING_2"/>
    <property type="match status" value="1"/>
</dbReference>